<gene>
    <name evidence="2" type="ORF">OVA965_LOCUS1014</name>
    <name evidence="3" type="ORF">TMI583_LOCUS1015</name>
</gene>
<sequence length="131" mass="15537">MGLQSTVTRKVFQEPPPKPQQELSIWYEPQLYPTESPNCERRRLQRAYCLMDKKYFQSQIKEEKLMKLPLWYLFDSSIGSNTSSGHRSMAIQTILYCNEKIEYQCRCINVTPSNEIKGEFINWYSTNLFCC</sequence>
<evidence type="ECO:0000313" key="2">
    <source>
        <dbReference type="EMBL" id="CAF0734053.1"/>
    </source>
</evidence>
<evidence type="ECO:0000313" key="3">
    <source>
        <dbReference type="EMBL" id="CAF3510350.1"/>
    </source>
</evidence>
<organism evidence="3 4">
    <name type="scientific">Didymodactylos carnosus</name>
    <dbReference type="NCBI Taxonomy" id="1234261"/>
    <lineage>
        <taxon>Eukaryota</taxon>
        <taxon>Metazoa</taxon>
        <taxon>Spiralia</taxon>
        <taxon>Gnathifera</taxon>
        <taxon>Rotifera</taxon>
        <taxon>Eurotatoria</taxon>
        <taxon>Bdelloidea</taxon>
        <taxon>Philodinida</taxon>
        <taxon>Philodinidae</taxon>
        <taxon>Didymodactylos</taxon>
    </lineage>
</organism>
<dbReference type="Proteomes" id="UP000682733">
    <property type="component" value="Unassembled WGS sequence"/>
</dbReference>
<name>A0A8S2GI06_9BILA</name>
<comment type="caution">
    <text evidence="3">The sequence shown here is derived from an EMBL/GenBank/DDBJ whole genome shotgun (WGS) entry which is preliminary data.</text>
</comment>
<proteinExistence type="predicted"/>
<dbReference type="EMBL" id="CAJNOK010000167">
    <property type="protein sequence ID" value="CAF0734053.1"/>
    <property type="molecule type" value="Genomic_DNA"/>
</dbReference>
<feature type="region of interest" description="Disordered" evidence="1">
    <location>
        <begin position="1"/>
        <end position="20"/>
    </location>
</feature>
<protein>
    <submittedName>
        <fullName evidence="3">Uncharacterized protein</fullName>
    </submittedName>
</protein>
<dbReference type="Proteomes" id="UP000677228">
    <property type="component" value="Unassembled WGS sequence"/>
</dbReference>
<evidence type="ECO:0000256" key="1">
    <source>
        <dbReference type="SAM" id="MobiDB-lite"/>
    </source>
</evidence>
<dbReference type="AlphaFoldDB" id="A0A8S2GI06"/>
<evidence type="ECO:0000313" key="4">
    <source>
        <dbReference type="Proteomes" id="UP000682733"/>
    </source>
</evidence>
<accession>A0A8S2GI06</accession>
<reference evidence="3" key="1">
    <citation type="submission" date="2021-02" db="EMBL/GenBank/DDBJ databases">
        <authorList>
            <person name="Nowell W R."/>
        </authorList>
    </citation>
    <scope>NUCLEOTIDE SEQUENCE</scope>
</reference>
<dbReference type="EMBL" id="CAJOBA010000167">
    <property type="protein sequence ID" value="CAF3510350.1"/>
    <property type="molecule type" value="Genomic_DNA"/>
</dbReference>